<dbReference type="RefSeq" id="XP_018832437.2">
    <property type="nucleotide sequence ID" value="XM_018976892.2"/>
</dbReference>
<dbReference type="OrthoDB" id="1745817at2759"/>
<protein>
    <submittedName>
        <fullName evidence="4 5">Uncharacterized protein LOC109000018 isoform X1</fullName>
    </submittedName>
</protein>
<dbReference type="Proteomes" id="UP000235220">
    <property type="component" value="Chromosome 2"/>
</dbReference>
<feature type="region of interest" description="Disordered" evidence="2">
    <location>
        <begin position="86"/>
        <end position="112"/>
    </location>
</feature>
<dbReference type="RefSeq" id="XP_018832429.2">
    <property type="nucleotide sequence ID" value="XM_018976884.2"/>
</dbReference>
<feature type="coiled-coil region" evidence="1">
    <location>
        <begin position="437"/>
        <end position="482"/>
    </location>
</feature>
<evidence type="ECO:0000313" key="4">
    <source>
        <dbReference type="RefSeq" id="XP_018832422.2"/>
    </source>
</evidence>
<keyword evidence="3" id="KW-1185">Reference proteome</keyword>
<dbReference type="PANTHER" id="PTHR33499">
    <property type="entry name" value="OS12G0282400 PROTEIN-RELATED"/>
    <property type="match status" value="1"/>
</dbReference>
<dbReference type="RefSeq" id="XP_018832422.2">
    <property type="nucleotide sequence ID" value="XM_018976877.2"/>
</dbReference>
<feature type="region of interest" description="Disordered" evidence="2">
    <location>
        <begin position="1"/>
        <end position="54"/>
    </location>
</feature>
<feature type="compositionally biased region" description="Basic residues" evidence="2">
    <location>
        <begin position="1"/>
        <end position="16"/>
    </location>
</feature>
<feature type="compositionally biased region" description="Basic residues" evidence="2">
    <location>
        <begin position="87"/>
        <end position="97"/>
    </location>
</feature>
<evidence type="ECO:0000313" key="5">
    <source>
        <dbReference type="RefSeq" id="XP_018832429.2"/>
    </source>
</evidence>
<dbReference type="InterPro" id="IPR004252">
    <property type="entry name" value="Probable_transposase_24"/>
</dbReference>
<dbReference type="Pfam" id="PF03004">
    <property type="entry name" value="Transposase_24"/>
    <property type="match status" value="1"/>
</dbReference>
<dbReference type="Gramene" id="Jr02_11170_p1">
    <property type="protein sequence ID" value="cds.Jr02_11170_p1"/>
    <property type="gene ID" value="Jr02_11170"/>
</dbReference>
<gene>
    <name evidence="4 5 6 7" type="primary">LOC109000018</name>
</gene>
<dbReference type="RefSeq" id="XP_018832444.2">
    <property type="nucleotide sequence ID" value="XM_018976899.2"/>
</dbReference>
<evidence type="ECO:0000256" key="1">
    <source>
        <dbReference type="SAM" id="Coils"/>
    </source>
</evidence>
<name>A0A2I4FL99_JUGRE</name>
<keyword evidence="1" id="KW-0175">Coiled coil</keyword>
<dbReference type="AlphaFoldDB" id="A0A2I4FL99"/>
<proteinExistence type="predicted"/>
<evidence type="ECO:0000313" key="6">
    <source>
        <dbReference type="RefSeq" id="XP_018832437.2"/>
    </source>
</evidence>
<organism evidence="3 6">
    <name type="scientific">Juglans regia</name>
    <name type="common">English walnut</name>
    <dbReference type="NCBI Taxonomy" id="51240"/>
    <lineage>
        <taxon>Eukaryota</taxon>
        <taxon>Viridiplantae</taxon>
        <taxon>Streptophyta</taxon>
        <taxon>Embryophyta</taxon>
        <taxon>Tracheophyta</taxon>
        <taxon>Spermatophyta</taxon>
        <taxon>Magnoliopsida</taxon>
        <taxon>eudicotyledons</taxon>
        <taxon>Gunneridae</taxon>
        <taxon>Pentapetalae</taxon>
        <taxon>rosids</taxon>
        <taxon>fabids</taxon>
        <taxon>Fagales</taxon>
        <taxon>Juglandaceae</taxon>
        <taxon>Juglans</taxon>
    </lineage>
</organism>
<accession>A0A2I4FL99</accession>
<dbReference type="PANTHER" id="PTHR33499:SF11">
    <property type="entry name" value="NO APICAL MERISTEM-ASSOCIATED C-TERMINAL DOMAIN-CONTAINING PROTEIN"/>
    <property type="match status" value="1"/>
</dbReference>
<evidence type="ECO:0000256" key="2">
    <source>
        <dbReference type="SAM" id="MobiDB-lite"/>
    </source>
</evidence>
<sequence>MGQSIRGRRKGRRGRYGKALIGEGRGTQAQPPVLNLRDTEVDTSSNDPTQSPNVGLDYIMDDANEAHRSVDIEGLISTVLTMGQSIRGRRKGGRGRYGKVSIGEGRGTQAQPPVLNLRDNEVDTSSNDPTQSLNVGLVDIMDDANEAHRGVDIEDMPTRKRGRGPAKGTEFERLRKFGKIPLNIKDGQRGPSCENYNVFSGRVTTIVRLHANMRHASWTMVDKEEKDELIDRVRADFVLDWTQSSHRECVTNTLARKYNAFHYLLRKVYLGYETHEAALSGGTTLVEKPVWEVLCERWSSQGFKKLSKTNRKNRQKQQINHTGGRKSFVRIMEEKHEQAPNLVAFYKEVHWSKKKSRFISETAEHNYNLMVERLKERDLDENDNEAANAVFKEVLGQRSGYARGLGYSVTPEPSLSLRNNRDYQRISKENEKNKINADLYKSQLEALKTDLLEFRNQFQDFEKQMNTRLTELQSQRESHKETPVDV</sequence>
<evidence type="ECO:0000313" key="7">
    <source>
        <dbReference type="RefSeq" id="XP_018832444.2"/>
    </source>
</evidence>
<reference evidence="4 5" key="1">
    <citation type="submission" date="2025-04" db="UniProtKB">
        <authorList>
            <consortium name="RefSeq"/>
        </authorList>
    </citation>
    <scope>IDENTIFICATION</scope>
    <source>
        <tissue evidence="4 5">Leaves</tissue>
    </source>
</reference>
<dbReference type="KEGG" id="jre:109000018"/>
<evidence type="ECO:0000313" key="3">
    <source>
        <dbReference type="Proteomes" id="UP000235220"/>
    </source>
</evidence>
<dbReference type="GeneID" id="109000018"/>
<feature type="compositionally biased region" description="Polar residues" evidence="2">
    <location>
        <begin position="42"/>
        <end position="53"/>
    </location>
</feature>